<accession>A0A1V3XSK5</accession>
<dbReference type="EMBL" id="MVBM01000001">
    <property type="protein sequence ID" value="OOK82092.1"/>
    <property type="molecule type" value="Genomic_DNA"/>
</dbReference>
<proteinExistence type="predicted"/>
<comment type="caution">
    <text evidence="1">The sequence shown here is derived from an EMBL/GenBank/DDBJ whole genome shotgun (WGS) entry which is preliminary data.</text>
</comment>
<gene>
    <name evidence="1" type="ORF">BZL30_0655</name>
</gene>
<dbReference type="Proteomes" id="UP000189229">
    <property type="component" value="Unassembled WGS sequence"/>
</dbReference>
<organism evidence="1 2">
    <name type="scientific">Mycobacterium kansasii</name>
    <dbReference type="NCBI Taxonomy" id="1768"/>
    <lineage>
        <taxon>Bacteria</taxon>
        <taxon>Bacillati</taxon>
        <taxon>Actinomycetota</taxon>
        <taxon>Actinomycetes</taxon>
        <taxon>Mycobacteriales</taxon>
        <taxon>Mycobacteriaceae</taxon>
        <taxon>Mycobacterium</taxon>
    </lineage>
</organism>
<evidence type="ECO:0000313" key="2">
    <source>
        <dbReference type="Proteomes" id="UP000189229"/>
    </source>
</evidence>
<dbReference type="AlphaFoldDB" id="A0A1V3XSK5"/>
<name>A0A1V3XSK5_MYCKA</name>
<sequence>MELLECPVLDVADELWQIVVEIEMIPWEDADREFASRSVTPRLHVFSGGNPILIPDVRINWAR</sequence>
<evidence type="ECO:0000313" key="1">
    <source>
        <dbReference type="EMBL" id="OOK82092.1"/>
    </source>
</evidence>
<reference evidence="1 2" key="1">
    <citation type="submission" date="2017-02" db="EMBL/GenBank/DDBJ databases">
        <title>Complete genome sequences of Mycobacterium kansasii strains isolated from rhesus macaques.</title>
        <authorList>
            <person name="Panda A."/>
            <person name="Nagaraj S."/>
            <person name="Zhao X."/>
            <person name="Tettelin H."/>
            <person name="Detolla L.J."/>
        </authorList>
    </citation>
    <scope>NUCLEOTIDE SEQUENCE [LARGE SCALE GENOMIC DNA]</scope>
    <source>
        <strain evidence="1 2">11-3813</strain>
    </source>
</reference>
<protein>
    <submittedName>
        <fullName evidence="1">Uncharacterized protein</fullName>
    </submittedName>
</protein>